<evidence type="ECO:0000313" key="2">
    <source>
        <dbReference type="EMBL" id="KAG9194535.1"/>
    </source>
</evidence>
<organism evidence="2 3">
    <name type="scientific">Alternaria panax</name>
    <dbReference type="NCBI Taxonomy" id="48097"/>
    <lineage>
        <taxon>Eukaryota</taxon>
        <taxon>Fungi</taxon>
        <taxon>Dikarya</taxon>
        <taxon>Ascomycota</taxon>
        <taxon>Pezizomycotina</taxon>
        <taxon>Dothideomycetes</taxon>
        <taxon>Pleosporomycetidae</taxon>
        <taxon>Pleosporales</taxon>
        <taxon>Pleosporineae</taxon>
        <taxon>Pleosporaceae</taxon>
        <taxon>Alternaria</taxon>
        <taxon>Alternaria sect. Panax</taxon>
    </lineage>
</organism>
<sequence length="203" mass="24136">MQAFQAVLDQHRSDESSQESSDGELNQEFEKNEEDEDNGGHYEADSGIYQEDEDEEDEEDEELRVELLRKVKQEASQMSDIQREEAKEEEGPDWKAMLFQQERQTEQYKLKYIAVKEERMKIEAKSVEQERKTQHYKTKYNTAEIEKKEMEVKFTEQAIEIEKCNRKLLNQKEEVVNLRGQLNEIRPALEDYKEAKIGYQELA</sequence>
<comment type="caution">
    <text evidence="2">The sequence shown here is derived from an EMBL/GenBank/DDBJ whole genome shotgun (WGS) entry which is preliminary data.</text>
</comment>
<reference evidence="2" key="1">
    <citation type="submission" date="2021-07" db="EMBL/GenBank/DDBJ databases">
        <title>Genome Resource of American Ginseng Black Spot Pathogen Alternaria panax.</title>
        <authorList>
            <person name="Qiu C."/>
            <person name="Wang W."/>
            <person name="Liu Z."/>
        </authorList>
    </citation>
    <scope>NUCLEOTIDE SEQUENCE</scope>
    <source>
        <strain evidence="2">BNCC115425</strain>
    </source>
</reference>
<protein>
    <submittedName>
        <fullName evidence="2">Uncharacterized protein</fullName>
    </submittedName>
</protein>
<dbReference type="Proteomes" id="UP001199106">
    <property type="component" value="Unassembled WGS sequence"/>
</dbReference>
<proteinExistence type="predicted"/>
<feature type="compositionally biased region" description="Acidic residues" evidence="1">
    <location>
        <begin position="21"/>
        <end position="37"/>
    </location>
</feature>
<evidence type="ECO:0000256" key="1">
    <source>
        <dbReference type="SAM" id="MobiDB-lite"/>
    </source>
</evidence>
<name>A0AAD4IH40_9PLEO</name>
<feature type="compositionally biased region" description="Acidic residues" evidence="1">
    <location>
        <begin position="50"/>
        <end position="63"/>
    </location>
</feature>
<feature type="compositionally biased region" description="Basic and acidic residues" evidence="1">
    <location>
        <begin position="64"/>
        <end position="73"/>
    </location>
</feature>
<dbReference type="EMBL" id="JAANER010000002">
    <property type="protein sequence ID" value="KAG9194535.1"/>
    <property type="molecule type" value="Genomic_DNA"/>
</dbReference>
<accession>A0AAD4IH40</accession>
<dbReference type="AlphaFoldDB" id="A0AAD4IH40"/>
<evidence type="ECO:0000313" key="3">
    <source>
        <dbReference type="Proteomes" id="UP001199106"/>
    </source>
</evidence>
<feature type="region of interest" description="Disordered" evidence="1">
    <location>
        <begin position="1"/>
        <end position="94"/>
    </location>
</feature>
<gene>
    <name evidence="2" type="ORF">G6011_04570</name>
</gene>
<keyword evidence="3" id="KW-1185">Reference proteome</keyword>